<dbReference type="Pfam" id="PF16363">
    <property type="entry name" value="GDP_Man_Dehyd"/>
    <property type="match status" value="1"/>
</dbReference>
<evidence type="ECO:0000259" key="2">
    <source>
        <dbReference type="Pfam" id="PF16363"/>
    </source>
</evidence>
<dbReference type="PANTHER" id="PTHR43574">
    <property type="entry name" value="EPIMERASE-RELATED"/>
    <property type="match status" value="1"/>
</dbReference>
<evidence type="ECO:0000313" key="3">
    <source>
        <dbReference type="EMBL" id="VVS95893.1"/>
    </source>
</evidence>
<sequence>MRVLVTGAAGFIGFNVSRHLLARGDTVLGIDSLNKYYDVTLKHARLAELDKLGGGFAFKQVDFSDHVALDAALDGEQFDRIIHLGAQAGVRYSIENPRAYLQANLAGHLNMIEIARHRQVEHMVYASSSSVYGGNDTLPFRVEDRVDQPLSLYAATKKADELMSETYAHLYRIPLTGLRFFTVYGPWGRPDMAMWLFTKAIFDGRPIYVFGEGNMRRDFTYIDDIVAGIVACVDNPPADDGAVKAGGSISPHRIYNIGNSRSEDLGEMISLIEQECGRPAERLLLPMQPGDVRDTFADISAIQRDLGYEPRTTIAEGVPRFVQWYREYHGL</sequence>
<dbReference type="InterPro" id="IPR036291">
    <property type="entry name" value="NAD(P)-bd_dom_sf"/>
</dbReference>
<reference evidence="3 4" key="1">
    <citation type="submission" date="2019-09" db="EMBL/GenBank/DDBJ databases">
        <authorList>
            <person name="Dittami M. S."/>
        </authorList>
    </citation>
    <scope>NUCLEOTIDE SEQUENCE [LARGE SCALE GENOMIC DNA]</scope>
    <source>
        <strain evidence="3">SPHINGO391</strain>
    </source>
</reference>
<organism evidence="3 4">
    <name type="scientific">Sphingomonas aurantiaca</name>
    <dbReference type="NCBI Taxonomy" id="185949"/>
    <lineage>
        <taxon>Bacteria</taxon>
        <taxon>Pseudomonadati</taxon>
        <taxon>Pseudomonadota</taxon>
        <taxon>Alphaproteobacteria</taxon>
        <taxon>Sphingomonadales</taxon>
        <taxon>Sphingomonadaceae</taxon>
        <taxon>Sphingomonas</taxon>
    </lineage>
</organism>
<keyword evidence="1" id="KW-0520">NAD</keyword>
<dbReference type="SUPFAM" id="SSF51735">
    <property type="entry name" value="NAD(P)-binding Rossmann-fold domains"/>
    <property type="match status" value="1"/>
</dbReference>
<accession>A0A5E7XRS4</accession>
<evidence type="ECO:0000256" key="1">
    <source>
        <dbReference type="ARBA" id="ARBA00023027"/>
    </source>
</evidence>
<dbReference type="InterPro" id="IPR016040">
    <property type="entry name" value="NAD(P)-bd_dom"/>
</dbReference>
<protein>
    <submittedName>
        <fullName evidence="3">Uncharacterized 37.6 kDa protein in cld 5'region</fullName>
    </submittedName>
</protein>
<dbReference type="PRINTS" id="PR01713">
    <property type="entry name" value="NUCEPIMERASE"/>
</dbReference>
<evidence type="ECO:0000313" key="4">
    <source>
        <dbReference type="Proteomes" id="UP000326857"/>
    </source>
</evidence>
<dbReference type="AlphaFoldDB" id="A0A5E7XRS4"/>
<dbReference type="Proteomes" id="UP000326857">
    <property type="component" value="Unassembled WGS sequence"/>
</dbReference>
<dbReference type="EMBL" id="CABVLI010000001">
    <property type="protein sequence ID" value="VVS95893.1"/>
    <property type="molecule type" value="Genomic_DNA"/>
</dbReference>
<dbReference type="Gene3D" id="3.40.50.720">
    <property type="entry name" value="NAD(P)-binding Rossmann-like Domain"/>
    <property type="match status" value="1"/>
</dbReference>
<proteinExistence type="predicted"/>
<name>A0A5E7XRS4_9SPHN</name>
<gene>
    <name evidence="3" type="ORF">SPHINGO391_10014</name>
</gene>
<dbReference type="RefSeq" id="WP_151989519.1">
    <property type="nucleotide sequence ID" value="NZ_LR701495.1"/>
</dbReference>
<feature type="domain" description="NAD(P)-binding" evidence="2">
    <location>
        <begin position="4"/>
        <end position="319"/>
    </location>
</feature>